<proteinExistence type="predicted"/>
<dbReference type="Proteomes" id="UP000591948">
    <property type="component" value="Unassembled WGS sequence"/>
</dbReference>
<comment type="caution">
    <text evidence="1">The sequence shown here is derived from an EMBL/GenBank/DDBJ whole genome shotgun (WGS) entry which is preliminary data.</text>
</comment>
<evidence type="ECO:0000313" key="1">
    <source>
        <dbReference type="EMBL" id="GFP28802.1"/>
    </source>
</evidence>
<evidence type="ECO:0000313" key="2">
    <source>
        <dbReference type="Proteomes" id="UP000591948"/>
    </source>
</evidence>
<gene>
    <name evidence="1" type="ORF">HKBW3S33_02218</name>
</gene>
<dbReference type="EMBL" id="BLRY01000418">
    <property type="protein sequence ID" value="GFP28802.1"/>
    <property type="molecule type" value="Genomic_DNA"/>
</dbReference>
<dbReference type="AlphaFoldDB" id="A0A6V8P846"/>
<sequence length="36" mass="4067">RRVGDKILVKVIDIDPRNRISLAALQINPPEEKVSI</sequence>
<evidence type="ECO:0008006" key="3">
    <source>
        <dbReference type="Google" id="ProtNLM"/>
    </source>
</evidence>
<protein>
    <recommendedName>
        <fullName evidence="3">S1 motif domain-containing protein</fullName>
    </recommendedName>
</protein>
<reference evidence="1 2" key="1">
    <citation type="journal article" date="2020" name="Front. Microbiol.">
        <title>Single-cell genomics of novel Actinobacteria with the Wood-Ljungdahl pathway discovered in a serpentinizing system.</title>
        <authorList>
            <person name="Merino N."/>
            <person name="Kawai M."/>
            <person name="Boyd E.S."/>
            <person name="Colman D.R."/>
            <person name="McGlynn S.E."/>
            <person name="Nealson K.H."/>
            <person name="Kurokawa K."/>
            <person name="Hongoh Y."/>
        </authorList>
    </citation>
    <scope>NUCLEOTIDE SEQUENCE [LARGE SCALE GENOMIC DNA]</scope>
    <source>
        <strain evidence="1 2">S33</strain>
    </source>
</reference>
<accession>A0A6V8P846</accession>
<keyword evidence="2" id="KW-1185">Reference proteome</keyword>
<feature type="non-terminal residue" evidence="1">
    <location>
        <position position="1"/>
    </location>
</feature>
<organism evidence="1 2">
    <name type="scientific">Candidatus Hakubella thermalkaliphila</name>
    <dbReference type="NCBI Taxonomy" id="2754717"/>
    <lineage>
        <taxon>Bacteria</taxon>
        <taxon>Bacillati</taxon>
        <taxon>Actinomycetota</taxon>
        <taxon>Actinomycetota incertae sedis</taxon>
        <taxon>Candidatus Hakubellales</taxon>
        <taxon>Candidatus Hakubellaceae</taxon>
        <taxon>Candidatus Hakubella</taxon>
    </lineage>
</organism>
<name>A0A6V8P846_9ACTN</name>